<dbReference type="EMBL" id="VDUZ01000039">
    <property type="protein sequence ID" value="TXL71830.1"/>
    <property type="molecule type" value="Genomic_DNA"/>
</dbReference>
<accession>A0A5C8PFA8</accession>
<keyword evidence="2" id="KW-1185">Reference proteome</keyword>
<gene>
    <name evidence="1" type="ORF">FHP25_28615</name>
</gene>
<organism evidence="1 2">
    <name type="scientific">Vineibacter terrae</name>
    <dbReference type="NCBI Taxonomy" id="2586908"/>
    <lineage>
        <taxon>Bacteria</taxon>
        <taxon>Pseudomonadati</taxon>
        <taxon>Pseudomonadota</taxon>
        <taxon>Alphaproteobacteria</taxon>
        <taxon>Hyphomicrobiales</taxon>
        <taxon>Vineibacter</taxon>
    </lineage>
</organism>
<evidence type="ECO:0000313" key="1">
    <source>
        <dbReference type="EMBL" id="TXL71830.1"/>
    </source>
</evidence>
<dbReference type="Proteomes" id="UP000321638">
    <property type="component" value="Unassembled WGS sequence"/>
</dbReference>
<evidence type="ECO:0000313" key="2">
    <source>
        <dbReference type="Proteomes" id="UP000321638"/>
    </source>
</evidence>
<name>A0A5C8PFA8_9HYPH</name>
<dbReference type="AlphaFoldDB" id="A0A5C8PFA8"/>
<sequence length="97" mass="10669">MRLSAARVERTLSQFEAQCIPDNHPVVPQLNQIFGDHTFFIDNKGLHIVEPAEPERGGTPTGQVIKLATWSDANRTSLAPHEPEMTDVIVVLGAEPN</sequence>
<dbReference type="RefSeq" id="WP_147850413.1">
    <property type="nucleotide sequence ID" value="NZ_DATAJT010000140.1"/>
</dbReference>
<proteinExistence type="predicted"/>
<dbReference type="OrthoDB" id="8245284at2"/>
<protein>
    <submittedName>
        <fullName evidence="1">Uncharacterized protein</fullName>
    </submittedName>
</protein>
<comment type="caution">
    <text evidence="1">The sequence shown here is derived from an EMBL/GenBank/DDBJ whole genome shotgun (WGS) entry which is preliminary data.</text>
</comment>
<reference evidence="1 2" key="1">
    <citation type="submission" date="2019-06" db="EMBL/GenBank/DDBJ databases">
        <title>New taxonomy in bacterial strain CC-CFT640, isolated from vineyard.</title>
        <authorList>
            <person name="Lin S.-Y."/>
            <person name="Tsai C.-F."/>
            <person name="Young C.-C."/>
        </authorList>
    </citation>
    <scope>NUCLEOTIDE SEQUENCE [LARGE SCALE GENOMIC DNA]</scope>
    <source>
        <strain evidence="1 2">CC-CFT640</strain>
    </source>
</reference>